<evidence type="ECO:0000256" key="2">
    <source>
        <dbReference type="ARBA" id="ARBA00022898"/>
    </source>
</evidence>
<dbReference type="PANTHER" id="PTHR10314">
    <property type="entry name" value="CYSTATHIONINE BETA-SYNTHASE"/>
    <property type="match status" value="1"/>
</dbReference>
<feature type="domain" description="Tryptophan synthase beta chain-like PALP" evidence="3">
    <location>
        <begin position="35"/>
        <end position="285"/>
    </location>
</feature>
<dbReference type="InterPro" id="IPR050214">
    <property type="entry name" value="Cys_Synth/Cystath_Beta-Synth"/>
</dbReference>
<dbReference type="Gene3D" id="3.40.50.1100">
    <property type="match status" value="2"/>
</dbReference>
<dbReference type="Proteomes" id="UP001596200">
    <property type="component" value="Unassembled WGS sequence"/>
</dbReference>
<keyword evidence="4" id="KW-0808">Transferase</keyword>
<dbReference type="RefSeq" id="WP_344517522.1">
    <property type="nucleotide sequence ID" value="NZ_BAAATU010000070.1"/>
</dbReference>
<comment type="caution">
    <text evidence="4">The sequence shown here is derived from an EMBL/GenBank/DDBJ whole genome shotgun (WGS) entry which is preliminary data.</text>
</comment>
<accession>A0ABW1GYG2</accession>
<dbReference type="EC" id="2.5.1.-" evidence="4"/>
<organism evidence="4 5">
    <name type="scientific">Streptomyces pulveraceus</name>
    <dbReference type="NCBI Taxonomy" id="68258"/>
    <lineage>
        <taxon>Bacteria</taxon>
        <taxon>Bacillati</taxon>
        <taxon>Actinomycetota</taxon>
        <taxon>Actinomycetes</taxon>
        <taxon>Kitasatosporales</taxon>
        <taxon>Streptomycetaceae</taxon>
        <taxon>Streptomyces</taxon>
    </lineage>
</organism>
<reference evidence="5" key="1">
    <citation type="journal article" date="2019" name="Int. J. Syst. Evol. Microbiol.">
        <title>The Global Catalogue of Microorganisms (GCM) 10K type strain sequencing project: providing services to taxonomists for standard genome sequencing and annotation.</title>
        <authorList>
            <consortium name="The Broad Institute Genomics Platform"/>
            <consortium name="The Broad Institute Genome Sequencing Center for Infectious Disease"/>
            <person name="Wu L."/>
            <person name="Ma J."/>
        </authorList>
    </citation>
    <scope>NUCLEOTIDE SEQUENCE [LARGE SCALE GENOMIC DNA]</scope>
    <source>
        <strain evidence="5">JCM 4147</strain>
    </source>
</reference>
<name>A0ABW1GYG2_9ACTN</name>
<gene>
    <name evidence="4" type="ORF">ACFP1B_35460</name>
</gene>
<sequence>MPVTTGTYDSIAEAQMMPRLIRLGPNLYGASFTLMKLLPASYILERADERGELGPDTVIVETTSGTFGLGLAMRAALLRRELILVSDPAIDANLYRRLTDLGARIEICQEPAEVGGFQEARLRRLAEIRAELPDTFCPEQYSNPDNPRSYAVVAEQLSRALTTVDCVVGPVGSGGSMCGTVRGLREHTADTLAIGVDSHRSVLFGQADGVRALRGLGNSLWPANLDHSVFDEVHWCSAAEAFAHTRELHARHALFQGPTSGAAYLVARWWAEHHPDRTCVVMLPDEGYRYQATVYDDAWLADNGHLLAEADRPAGPVTVEAPDKAEDRWTRFAWGRRAYDDVPGAVPRFSDVPGALTERTPS</sequence>
<evidence type="ECO:0000313" key="5">
    <source>
        <dbReference type="Proteomes" id="UP001596200"/>
    </source>
</evidence>
<dbReference type="Pfam" id="PF00291">
    <property type="entry name" value="PALP"/>
    <property type="match status" value="1"/>
</dbReference>
<dbReference type="SUPFAM" id="SSF53686">
    <property type="entry name" value="Tryptophan synthase beta subunit-like PLP-dependent enzymes"/>
    <property type="match status" value="1"/>
</dbReference>
<dbReference type="GO" id="GO:0016740">
    <property type="term" value="F:transferase activity"/>
    <property type="evidence" value="ECO:0007669"/>
    <property type="project" value="UniProtKB-KW"/>
</dbReference>
<comment type="cofactor">
    <cofactor evidence="1">
        <name>pyridoxal 5'-phosphate</name>
        <dbReference type="ChEBI" id="CHEBI:597326"/>
    </cofactor>
</comment>
<dbReference type="InterPro" id="IPR036052">
    <property type="entry name" value="TrpB-like_PALP_sf"/>
</dbReference>
<protein>
    <submittedName>
        <fullName evidence="4">Cysteine synthase family protein</fullName>
        <ecNumber evidence="4">2.5.1.-</ecNumber>
    </submittedName>
</protein>
<evidence type="ECO:0000313" key="4">
    <source>
        <dbReference type="EMBL" id="MFC5918692.1"/>
    </source>
</evidence>
<evidence type="ECO:0000259" key="3">
    <source>
        <dbReference type="Pfam" id="PF00291"/>
    </source>
</evidence>
<proteinExistence type="predicted"/>
<keyword evidence="5" id="KW-1185">Reference proteome</keyword>
<dbReference type="EMBL" id="JBHSPU010000043">
    <property type="protein sequence ID" value="MFC5918692.1"/>
    <property type="molecule type" value="Genomic_DNA"/>
</dbReference>
<dbReference type="InterPro" id="IPR001926">
    <property type="entry name" value="TrpB-like_PALP"/>
</dbReference>
<dbReference type="CDD" id="cd01561">
    <property type="entry name" value="CBS_like"/>
    <property type="match status" value="1"/>
</dbReference>
<keyword evidence="2" id="KW-0663">Pyridoxal phosphate</keyword>
<evidence type="ECO:0000256" key="1">
    <source>
        <dbReference type="ARBA" id="ARBA00001933"/>
    </source>
</evidence>